<comment type="caution">
    <text evidence="12">The sequence shown here is derived from an EMBL/GenBank/DDBJ whole genome shotgun (WGS) entry which is preliminary data.</text>
</comment>
<dbReference type="Pfam" id="PF02653">
    <property type="entry name" value="BPD_transp_2"/>
    <property type="match status" value="1"/>
</dbReference>
<sequence length="329" mass="33670">MMLRQIWSHSSFPAGVLAALALIFALSVNPGLLTTGSMIGWSTSQLGLWTAVLGQTLALMGRGIDLSIGSAVSLVNVSAIALFEAGWPLTAVVPATLVLGLAIGALNGALVGGLRLNPLLATFATSFVLLGLALQIRPAPGGMAPMPAVMFLNGASWGIPNAMLLFVLVLLLWALIAASLFWIRLRAVGTDPVRAWNSGLPVQWLKFGSYTLAGLFTGLSGLFVTLCVGAGDPLFAQPYTLLTIAGAVIGGVALNGGSGSGYGAVLGAVFVGLTSDIALGIGISPFFQQLIVGCVLLVGLAIVVLSGRWLQQKSNAALITASAHRGERA</sequence>
<comment type="subcellular location">
    <subcellularLocation>
        <location evidence="1">Cell membrane</location>
        <topology evidence="1">Multi-pass membrane protein</topology>
    </subcellularLocation>
</comment>
<evidence type="ECO:0000256" key="7">
    <source>
        <dbReference type="ARBA" id="ARBA00022989"/>
    </source>
</evidence>
<evidence type="ECO:0000256" key="9">
    <source>
        <dbReference type="ARBA" id="ARBA00025439"/>
    </source>
</evidence>
<organism evidence="12 13">
    <name type="scientific">Paenirhodobacter populi</name>
    <dbReference type="NCBI Taxonomy" id="2306993"/>
    <lineage>
        <taxon>Bacteria</taxon>
        <taxon>Pseudomonadati</taxon>
        <taxon>Pseudomonadota</taxon>
        <taxon>Alphaproteobacteria</taxon>
        <taxon>Rhodobacterales</taxon>
        <taxon>Rhodobacter group</taxon>
        <taxon>Paenirhodobacter</taxon>
    </lineage>
</organism>
<feature type="transmembrane region" description="Helical" evidence="11">
    <location>
        <begin position="290"/>
        <end position="310"/>
    </location>
</feature>
<evidence type="ECO:0000256" key="2">
    <source>
        <dbReference type="ARBA" id="ARBA00011262"/>
    </source>
</evidence>
<feature type="transmembrane region" description="Helical" evidence="11">
    <location>
        <begin position="157"/>
        <end position="183"/>
    </location>
</feature>
<feature type="transmembrane region" description="Helical" evidence="11">
    <location>
        <begin position="12"/>
        <end position="32"/>
    </location>
</feature>
<dbReference type="CDD" id="cd06579">
    <property type="entry name" value="TM_PBP1_transp_AraH_like"/>
    <property type="match status" value="1"/>
</dbReference>
<reference evidence="12 13" key="1">
    <citation type="submission" date="2019-01" db="EMBL/GenBank/DDBJ databases">
        <title>Sinorhodobacter populi sp. nov. isolated from the symptomatic bark tissue of Populus euramericana canker.</title>
        <authorList>
            <person name="Xu G."/>
        </authorList>
    </citation>
    <scope>NUCLEOTIDE SEQUENCE [LARGE SCALE GENOMIC DNA]</scope>
    <source>
        <strain evidence="12 13">SK2B-1</strain>
    </source>
</reference>
<feature type="transmembrane region" description="Helical" evidence="11">
    <location>
        <begin position="119"/>
        <end position="137"/>
    </location>
</feature>
<keyword evidence="8 11" id="KW-0472">Membrane</keyword>
<feature type="transmembrane region" description="Helical" evidence="11">
    <location>
        <begin position="66"/>
        <end position="83"/>
    </location>
</feature>
<dbReference type="PANTHER" id="PTHR32196">
    <property type="entry name" value="ABC TRANSPORTER PERMEASE PROTEIN YPHD-RELATED-RELATED"/>
    <property type="match status" value="1"/>
</dbReference>
<feature type="transmembrane region" description="Helical" evidence="11">
    <location>
        <begin position="89"/>
        <end position="112"/>
    </location>
</feature>
<keyword evidence="4" id="KW-1003">Cell membrane</keyword>
<evidence type="ECO:0000256" key="5">
    <source>
        <dbReference type="ARBA" id="ARBA00022519"/>
    </source>
</evidence>
<feature type="transmembrane region" description="Helical" evidence="11">
    <location>
        <begin position="261"/>
        <end position="284"/>
    </location>
</feature>
<evidence type="ECO:0000256" key="10">
    <source>
        <dbReference type="ARBA" id="ARBA00039381"/>
    </source>
</evidence>
<keyword evidence="5" id="KW-0997">Cell inner membrane</keyword>
<feature type="transmembrane region" description="Helical" evidence="11">
    <location>
        <begin position="38"/>
        <end position="59"/>
    </location>
</feature>
<comment type="subunit">
    <text evidence="2">The complex is composed of two ATP-binding proteins (LsrA), two transmembrane proteins (LsrC and LsrD) and a solute-binding protein (LsrB).</text>
</comment>
<dbReference type="PANTHER" id="PTHR32196:SF71">
    <property type="entry name" value="AUTOINDUCER 2 IMPORT SYSTEM PERMEASE PROTEIN LSRD"/>
    <property type="match status" value="1"/>
</dbReference>
<dbReference type="GO" id="GO:0022857">
    <property type="term" value="F:transmembrane transporter activity"/>
    <property type="evidence" value="ECO:0007669"/>
    <property type="project" value="InterPro"/>
</dbReference>
<keyword evidence="3" id="KW-0813">Transport</keyword>
<dbReference type="EMBL" id="SAUZ01000009">
    <property type="protein sequence ID" value="RWR21505.1"/>
    <property type="molecule type" value="Genomic_DNA"/>
</dbReference>
<evidence type="ECO:0000256" key="6">
    <source>
        <dbReference type="ARBA" id="ARBA00022692"/>
    </source>
</evidence>
<evidence type="ECO:0000256" key="3">
    <source>
        <dbReference type="ARBA" id="ARBA00022448"/>
    </source>
</evidence>
<reference evidence="12 13" key="2">
    <citation type="submission" date="2019-01" db="EMBL/GenBank/DDBJ databases">
        <authorList>
            <person name="Li Y."/>
        </authorList>
    </citation>
    <scope>NUCLEOTIDE SEQUENCE [LARGE SCALE GENOMIC DNA]</scope>
    <source>
        <strain evidence="12 13">SK2B-1</strain>
    </source>
</reference>
<feature type="transmembrane region" description="Helical" evidence="11">
    <location>
        <begin position="236"/>
        <end position="254"/>
    </location>
</feature>
<evidence type="ECO:0000256" key="11">
    <source>
        <dbReference type="SAM" id="Phobius"/>
    </source>
</evidence>
<dbReference type="Proteomes" id="UP000284476">
    <property type="component" value="Unassembled WGS sequence"/>
</dbReference>
<dbReference type="GO" id="GO:0005886">
    <property type="term" value="C:plasma membrane"/>
    <property type="evidence" value="ECO:0007669"/>
    <property type="project" value="UniProtKB-SubCell"/>
</dbReference>
<gene>
    <name evidence="12" type="ORF">D2T30_09240</name>
</gene>
<evidence type="ECO:0000256" key="1">
    <source>
        <dbReference type="ARBA" id="ARBA00004651"/>
    </source>
</evidence>
<evidence type="ECO:0000313" key="13">
    <source>
        <dbReference type="Proteomes" id="UP000284476"/>
    </source>
</evidence>
<accession>A0A443JLX3</accession>
<dbReference type="RefSeq" id="WP_128208627.1">
    <property type="nucleotide sequence ID" value="NZ_JBHRSO010000017.1"/>
</dbReference>
<comment type="function">
    <text evidence="9">Part of the ABC transporter complex LsrABCD involved in autoinducer 2 (AI-2) import. Probably responsible for the translocation of the substrate across the membrane.</text>
</comment>
<dbReference type="InterPro" id="IPR001851">
    <property type="entry name" value="ABC_transp_permease"/>
</dbReference>
<evidence type="ECO:0000256" key="4">
    <source>
        <dbReference type="ARBA" id="ARBA00022475"/>
    </source>
</evidence>
<proteinExistence type="predicted"/>
<evidence type="ECO:0000256" key="8">
    <source>
        <dbReference type="ARBA" id="ARBA00023136"/>
    </source>
</evidence>
<protein>
    <recommendedName>
        <fullName evidence="10">Autoinducer 2 import system permease protein LsrD</fullName>
    </recommendedName>
</protein>
<keyword evidence="7 11" id="KW-1133">Transmembrane helix</keyword>
<keyword evidence="6 11" id="KW-0812">Transmembrane</keyword>
<feature type="transmembrane region" description="Helical" evidence="11">
    <location>
        <begin position="204"/>
        <end position="224"/>
    </location>
</feature>
<name>A0A443JLX3_9RHOB</name>
<dbReference type="AlphaFoldDB" id="A0A443JLX3"/>
<evidence type="ECO:0000313" key="12">
    <source>
        <dbReference type="EMBL" id="RWR21505.1"/>
    </source>
</evidence>